<sequence>MAQSDAPALTVSLVTPATRDWPETVPASGWLAPWQEAVIASEAGGLRITEILADVGSRVTKGDPLVRLTQEGILADIRIQQAAVETAKANLTRARSDADRARRLRESGTVSQQSLTDVLTGELTAQAALASEEAALESQRIRLDQTEITAIDDGVITSRAARLGAVVSPGTELFRMIRQGRIEWQAEVSARDLPLLAEGLAVGLEGPHGEAFRGAVRLVSPTVDTATGRATVYIALDADTPPRPGHYVTGSIELQDTPARTVPETAIVFRDGLNYLFTVGPDNRATRARVETGRRRDGEVEITSGLDPSARVVASGGAFLSDGVLVRVAEAGQ</sequence>
<protein>
    <submittedName>
        <fullName evidence="4">Efflux RND transporter periplasmic adaptor subunit</fullName>
    </submittedName>
</protein>
<evidence type="ECO:0000313" key="4">
    <source>
        <dbReference type="EMBL" id="MBE3637241.1"/>
    </source>
</evidence>
<evidence type="ECO:0000313" key="5">
    <source>
        <dbReference type="Proteomes" id="UP000609121"/>
    </source>
</evidence>
<reference evidence="4" key="1">
    <citation type="submission" date="2020-09" db="EMBL/GenBank/DDBJ databases">
        <title>A novel bacterium of genus Mangrovicoccus, isolated from South China Sea.</title>
        <authorList>
            <person name="Huang H."/>
            <person name="Mo K."/>
            <person name="Hu Y."/>
        </authorList>
    </citation>
    <scope>NUCLEOTIDE SEQUENCE</scope>
    <source>
        <strain evidence="4">HB182678</strain>
    </source>
</reference>
<feature type="domain" description="YknX-like C-terminal permuted SH3-like" evidence="3">
    <location>
        <begin position="260"/>
        <end position="328"/>
    </location>
</feature>
<dbReference type="PANTHER" id="PTHR30469:SF15">
    <property type="entry name" value="HLYD FAMILY OF SECRETION PROTEINS"/>
    <property type="match status" value="1"/>
</dbReference>
<dbReference type="SUPFAM" id="SSF111369">
    <property type="entry name" value="HlyD-like secretion proteins"/>
    <property type="match status" value="1"/>
</dbReference>
<dbReference type="InterPro" id="IPR058637">
    <property type="entry name" value="YknX-like_C"/>
</dbReference>
<dbReference type="Gene3D" id="2.40.50.100">
    <property type="match status" value="1"/>
</dbReference>
<dbReference type="PANTHER" id="PTHR30469">
    <property type="entry name" value="MULTIDRUG RESISTANCE PROTEIN MDTA"/>
    <property type="match status" value="1"/>
</dbReference>
<evidence type="ECO:0000259" key="3">
    <source>
        <dbReference type="Pfam" id="PF25989"/>
    </source>
</evidence>
<dbReference type="Gene3D" id="1.10.287.470">
    <property type="entry name" value="Helix hairpin bin"/>
    <property type="match status" value="1"/>
</dbReference>
<name>A0A8J6Z747_9RHOB</name>
<comment type="similarity">
    <text evidence="1">Belongs to the membrane fusion protein (MFP) (TC 8.A.1) family.</text>
</comment>
<dbReference type="InterPro" id="IPR058624">
    <property type="entry name" value="MdtA-like_HH"/>
</dbReference>
<dbReference type="Gene3D" id="2.40.420.20">
    <property type="match status" value="1"/>
</dbReference>
<dbReference type="Pfam" id="PF25989">
    <property type="entry name" value="YknX_C"/>
    <property type="match status" value="1"/>
</dbReference>
<proteinExistence type="inferred from homology"/>
<dbReference type="EMBL" id="JACVXA010000007">
    <property type="protein sequence ID" value="MBE3637241.1"/>
    <property type="molecule type" value="Genomic_DNA"/>
</dbReference>
<evidence type="ECO:0000256" key="1">
    <source>
        <dbReference type="ARBA" id="ARBA00009477"/>
    </source>
</evidence>
<feature type="domain" description="Multidrug resistance protein MdtA-like alpha-helical hairpin" evidence="2">
    <location>
        <begin position="81"/>
        <end position="146"/>
    </location>
</feature>
<dbReference type="NCBIfam" id="TIGR01730">
    <property type="entry name" value="RND_mfp"/>
    <property type="match status" value="1"/>
</dbReference>
<dbReference type="AlphaFoldDB" id="A0A8J6Z747"/>
<gene>
    <name evidence="4" type="ORF">ICN82_03380</name>
</gene>
<accession>A0A8J6Z747</accession>
<dbReference type="InterPro" id="IPR006143">
    <property type="entry name" value="RND_pump_MFP"/>
</dbReference>
<evidence type="ECO:0000259" key="2">
    <source>
        <dbReference type="Pfam" id="PF25876"/>
    </source>
</evidence>
<dbReference type="GO" id="GO:0015562">
    <property type="term" value="F:efflux transmembrane transporter activity"/>
    <property type="evidence" value="ECO:0007669"/>
    <property type="project" value="TreeGrafter"/>
</dbReference>
<dbReference type="Pfam" id="PF25876">
    <property type="entry name" value="HH_MFP_RND"/>
    <property type="match status" value="1"/>
</dbReference>
<dbReference type="GO" id="GO:1990281">
    <property type="term" value="C:efflux pump complex"/>
    <property type="evidence" value="ECO:0007669"/>
    <property type="project" value="TreeGrafter"/>
</dbReference>
<dbReference type="Proteomes" id="UP000609121">
    <property type="component" value="Unassembled WGS sequence"/>
</dbReference>
<keyword evidence="5" id="KW-1185">Reference proteome</keyword>
<dbReference type="Gene3D" id="2.40.30.170">
    <property type="match status" value="1"/>
</dbReference>
<organism evidence="4 5">
    <name type="scientific">Mangrovicoccus algicola</name>
    <dbReference type="NCBI Taxonomy" id="2771008"/>
    <lineage>
        <taxon>Bacteria</taxon>
        <taxon>Pseudomonadati</taxon>
        <taxon>Pseudomonadota</taxon>
        <taxon>Alphaproteobacteria</taxon>
        <taxon>Rhodobacterales</taxon>
        <taxon>Paracoccaceae</taxon>
        <taxon>Mangrovicoccus</taxon>
    </lineage>
</organism>
<comment type="caution">
    <text evidence="4">The sequence shown here is derived from an EMBL/GenBank/DDBJ whole genome shotgun (WGS) entry which is preliminary data.</text>
</comment>